<dbReference type="GO" id="GO:0016020">
    <property type="term" value="C:membrane"/>
    <property type="evidence" value="ECO:0007669"/>
    <property type="project" value="UniProtKB-SubCell"/>
</dbReference>
<keyword evidence="6 8" id="KW-0472">Membrane</keyword>
<feature type="transmembrane region" description="Helical" evidence="8">
    <location>
        <begin position="224"/>
        <end position="247"/>
    </location>
</feature>
<dbReference type="PANTHER" id="PTHR43731">
    <property type="entry name" value="RHOMBOID PROTEASE"/>
    <property type="match status" value="1"/>
</dbReference>
<dbReference type="Pfam" id="PF01694">
    <property type="entry name" value="Rhomboid"/>
    <property type="match status" value="1"/>
</dbReference>
<evidence type="ECO:0000256" key="6">
    <source>
        <dbReference type="ARBA" id="ARBA00023136"/>
    </source>
</evidence>
<feature type="transmembrane region" description="Helical" evidence="8">
    <location>
        <begin position="259"/>
        <end position="277"/>
    </location>
</feature>
<dbReference type="AlphaFoldDB" id="A0A7C8MEP8"/>
<feature type="domain" description="Peptidase S54 rhomboid" evidence="9">
    <location>
        <begin position="220"/>
        <end position="374"/>
    </location>
</feature>
<evidence type="ECO:0000256" key="4">
    <source>
        <dbReference type="ARBA" id="ARBA00022801"/>
    </source>
</evidence>
<dbReference type="OrthoDB" id="10260614at2759"/>
<evidence type="ECO:0000256" key="7">
    <source>
        <dbReference type="SAM" id="MobiDB-lite"/>
    </source>
</evidence>
<comment type="similarity">
    <text evidence="2">Belongs to the peptidase S54 family.</text>
</comment>
<sequence length="403" mass="44987">MFNPSLVQLTSSSLANESVFHTSLRHKSGLKKSTTHGKPAPNDHHRPGEGPRAPSGSNSGSKPIYPALKRPGKLEDKVRERAQKSTNPPQRVSKTANQRQRSAENTEEAVQRRILKHRIRILVPGIWALSAVVGIYTILAYLDSRFGAGAPPNDPSSSPWNELPRTLLLTPKVVMDGLQIGWTELDKLTIGLVVLNVAVHLMKRSPLKFWEKLPHIAGEKHYTLLTYVFAHSSWAHLASNIFGICWVLPSVVRLFDDDIFHASALYLSVPVVVGYLSNFGFRWGWIKGIPINMGGSTAIFAVFGAYCMAYPHEKVWFPTLGIFRLEAMTWAALLVVMDGLRYWSSRGRSKSRPAYATHVICLGLGAAYVYFDCKNNVWVPLKDLFSKRPLPRREQADLAPPFS</sequence>
<accession>A0A7C8MEP8</accession>
<feature type="transmembrane region" description="Helical" evidence="8">
    <location>
        <begin position="121"/>
        <end position="142"/>
    </location>
</feature>
<evidence type="ECO:0000313" key="10">
    <source>
        <dbReference type="EMBL" id="KAF2865265.1"/>
    </source>
</evidence>
<name>A0A7C8MEP8_9PLEO</name>
<keyword evidence="5 8" id="KW-1133">Transmembrane helix</keyword>
<dbReference type="Proteomes" id="UP000481861">
    <property type="component" value="Unassembled WGS sequence"/>
</dbReference>
<evidence type="ECO:0000256" key="2">
    <source>
        <dbReference type="ARBA" id="ARBA00009045"/>
    </source>
</evidence>
<dbReference type="SUPFAM" id="SSF144091">
    <property type="entry name" value="Rhomboid-like"/>
    <property type="match status" value="1"/>
</dbReference>
<dbReference type="PANTHER" id="PTHR43731:SF14">
    <property type="entry name" value="PRESENILIN-ASSOCIATED RHOMBOID-LIKE PROTEIN, MITOCHONDRIAL"/>
    <property type="match status" value="1"/>
</dbReference>
<feature type="compositionally biased region" description="Basic residues" evidence="7">
    <location>
        <begin position="23"/>
        <end position="35"/>
    </location>
</feature>
<feature type="transmembrane region" description="Helical" evidence="8">
    <location>
        <begin position="185"/>
        <end position="203"/>
    </location>
</feature>
<organism evidence="10 11">
    <name type="scientific">Massariosphaeria phaeospora</name>
    <dbReference type="NCBI Taxonomy" id="100035"/>
    <lineage>
        <taxon>Eukaryota</taxon>
        <taxon>Fungi</taxon>
        <taxon>Dikarya</taxon>
        <taxon>Ascomycota</taxon>
        <taxon>Pezizomycotina</taxon>
        <taxon>Dothideomycetes</taxon>
        <taxon>Pleosporomycetidae</taxon>
        <taxon>Pleosporales</taxon>
        <taxon>Pleosporales incertae sedis</taxon>
        <taxon>Massariosphaeria</taxon>
    </lineage>
</organism>
<evidence type="ECO:0000256" key="1">
    <source>
        <dbReference type="ARBA" id="ARBA00004141"/>
    </source>
</evidence>
<feature type="compositionally biased region" description="Basic and acidic residues" evidence="7">
    <location>
        <begin position="72"/>
        <end position="83"/>
    </location>
</feature>
<reference evidence="10 11" key="1">
    <citation type="submission" date="2020-01" db="EMBL/GenBank/DDBJ databases">
        <authorList>
            <consortium name="DOE Joint Genome Institute"/>
            <person name="Haridas S."/>
            <person name="Albert R."/>
            <person name="Binder M."/>
            <person name="Bloem J."/>
            <person name="Labutti K."/>
            <person name="Salamov A."/>
            <person name="Andreopoulos B."/>
            <person name="Baker S.E."/>
            <person name="Barry K."/>
            <person name="Bills G."/>
            <person name="Bluhm B.H."/>
            <person name="Cannon C."/>
            <person name="Castanera R."/>
            <person name="Culley D.E."/>
            <person name="Daum C."/>
            <person name="Ezra D."/>
            <person name="Gonzalez J.B."/>
            <person name="Henrissat B."/>
            <person name="Kuo A."/>
            <person name="Liang C."/>
            <person name="Lipzen A."/>
            <person name="Lutzoni F."/>
            <person name="Magnuson J."/>
            <person name="Mondo S."/>
            <person name="Nolan M."/>
            <person name="Ohm R."/>
            <person name="Pangilinan J."/>
            <person name="Park H.-J.H."/>
            <person name="Ramirez L."/>
            <person name="Alfaro M."/>
            <person name="Sun H."/>
            <person name="Tritt A."/>
            <person name="Yoshinaga Y."/>
            <person name="Zwiers L.-H.L."/>
            <person name="Turgeon B.G."/>
            <person name="Goodwin S.B."/>
            <person name="Spatafora J.W."/>
            <person name="Crous P.W."/>
            <person name="Grigoriev I.V."/>
        </authorList>
    </citation>
    <scope>NUCLEOTIDE SEQUENCE [LARGE SCALE GENOMIC DNA]</scope>
    <source>
        <strain evidence="10 11">CBS 611.86</strain>
    </source>
</reference>
<dbReference type="InterPro" id="IPR050925">
    <property type="entry name" value="Rhomboid_protease_S54"/>
</dbReference>
<dbReference type="GO" id="GO:0004252">
    <property type="term" value="F:serine-type endopeptidase activity"/>
    <property type="evidence" value="ECO:0007669"/>
    <property type="project" value="InterPro"/>
</dbReference>
<dbReference type="EMBL" id="JAADJZ010000035">
    <property type="protein sequence ID" value="KAF2865265.1"/>
    <property type="molecule type" value="Genomic_DNA"/>
</dbReference>
<gene>
    <name evidence="10" type="ORF">BDV95DRAFT_507498</name>
</gene>
<evidence type="ECO:0000256" key="5">
    <source>
        <dbReference type="ARBA" id="ARBA00022989"/>
    </source>
</evidence>
<comment type="subcellular location">
    <subcellularLocation>
        <location evidence="1">Membrane</location>
        <topology evidence="1">Multi-pass membrane protein</topology>
    </subcellularLocation>
</comment>
<proteinExistence type="inferred from homology"/>
<feature type="transmembrane region" description="Helical" evidence="8">
    <location>
        <begin position="355"/>
        <end position="371"/>
    </location>
</feature>
<feature type="region of interest" description="Disordered" evidence="7">
    <location>
        <begin position="23"/>
        <end position="107"/>
    </location>
</feature>
<evidence type="ECO:0000256" key="8">
    <source>
        <dbReference type="SAM" id="Phobius"/>
    </source>
</evidence>
<dbReference type="Gene3D" id="1.20.1540.10">
    <property type="entry name" value="Rhomboid-like"/>
    <property type="match status" value="1"/>
</dbReference>
<dbReference type="InterPro" id="IPR035952">
    <property type="entry name" value="Rhomboid-like_sf"/>
</dbReference>
<evidence type="ECO:0000256" key="3">
    <source>
        <dbReference type="ARBA" id="ARBA00022692"/>
    </source>
</evidence>
<feature type="transmembrane region" description="Helical" evidence="8">
    <location>
        <begin position="289"/>
        <end position="311"/>
    </location>
</feature>
<protein>
    <recommendedName>
        <fullName evidence="9">Peptidase S54 rhomboid domain-containing protein</fullName>
    </recommendedName>
</protein>
<keyword evidence="11" id="KW-1185">Reference proteome</keyword>
<keyword evidence="3 8" id="KW-0812">Transmembrane</keyword>
<evidence type="ECO:0000313" key="11">
    <source>
        <dbReference type="Proteomes" id="UP000481861"/>
    </source>
</evidence>
<dbReference type="InterPro" id="IPR022764">
    <property type="entry name" value="Peptidase_S54_rhomboid_dom"/>
</dbReference>
<feature type="transmembrane region" description="Helical" evidence="8">
    <location>
        <begin position="323"/>
        <end position="343"/>
    </location>
</feature>
<comment type="caution">
    <text evidence="10">The sequence shown here is derived from an EMBL/GenBank/DDBJ whole genome shotgun (WGS) entry which is preliminary data.</text>
</comment>
<keyword evidence="4" id="KW-0378">Hydrolase</keyword>
<evidence type="ECO:0000259" key="9">
    <source>
        <dbReference type="Pfam" id="PF01694"/>
    </source>
</evidence>
<feature type="compositionally biased region" description="Polar residues" evidence="7">
    <location>
        <begin position="84"/>
        <end position="100"/>
    </location>
</feature>